<dbReference type="InterPro" id="IPR023213">
    <property type="entry name" value="CAT-like_dom_sf"/>
</dbReference>
<comment type="caution">
    <text evidence="2">The sequence shown here is derived from an EMBL/GenBank/DDBJ whole genome shotgun (WGS) entry which is preliminary data.</text>
</comment>
<dbReference type="Proteomes" id="UP000439994">
    <property type="component" value="Unassembled WGS sequence"/>
</dbReference>
<gene>
    <name evidence="2" type="ORF">GNP35_08365</name>
</gene>
<dbReference type="Gene3D" id="3.30.559.30">
    <property type="entry name" value="Nonribosomal peptide synthetase, condensation domain"/>
    <property type="match status" value="1"/>
</dbReference>
<evidence type="ECO:0000259" key="1">
    <source>
        <dbReference type="Pfam" id="PF00668"/>
    </source>
</evidence>
<dbReference type="EMBL" id="WOCD01000003">
    <property type="protein sequence ID" value="MUH72497.1"/>
    <property type="molecule type" value="Genomic_DNA"/>
</dbReference>
<accession>A0A6N8FBF3</accession>
<dbReference type="GO" id="GO:0031177">
    <property type="term" value="F:phosphopantetheine binding"/>
    <property type="evidence" value="ECO:0007669"/>
    <property type="project" value="TreeGrafter"/>
</dbReference>
<dbReference type="Gene3D" id="3.30.559.10">
    <property type="entry name" value="Chloramphenicol acetyltransferase-like domain"/>
    <property type="match status" value="1"/>
</dbReference>
<dbReference type="SUPFAM" id="SSF52777">
    <property type="entry name" value="CoA-dependent acyltransferases"/>
    <property type="match status" value="1"/>
</dbReference>
<dbReference type="GO" id="GO:0043041">
    <property type="term" value="P:amino acid activation for nonribosomal peptide biosynthetic process"/>
    <property type="evidence" value="ECO:0007669"/>
    <property type="project" value="TreeGrafter"/>
</dbReference>
<dbReference type="GO" id="GO:0003824">
    <property type="term" value="F:catalytic activity"/>
    <property type="evidence" value="ECO:0007669"/>
    <property type="project" value="InterPro"/>
</dbReference>
<feature type="domain" description="Condensation" evidence="1">
    <location>
        <begin position="3"/>
        <end position="257"/>
    </location>
</feature>
<evidence type="ECO:0000313" key="2">
    <source>
        <dbReference type="EMBL" id="MUH72497.1"/>
    </source>
</evidence>
<dbReference type="GO" id="GO:0044550">
    <property type="term" value="P:secondary metabolite biosynthetic process"/>
    <property type="evidence" value="ECO:0007669"/>
    <property type="project" value="TreeGrafter"/>
</dbReference>
<dbReference type="Pfam" id="PF00668">
    <property type="entry name" value="Condensation"/>
    <property type="match status" value="1"/>
</dbReference>
<evidence type="ECO:0000313" key="3">
    <source>
        <dbReference type="Proteomes" id="UP000439994"/>
    </source>
</evidence>
<dbReference type="OrthoDB" id="9757559at2"/>
<dbReference type="GO" id="GO:0005737">
    <property type="term" value="C:cytoplasm"/>
    <property type="evidence" value="ECO:0007669"/>
    <property type="project" value="TreeGrafter"/>
</dbReference>
<protein>
    <recommendedName>
        <fullName evidence="1">Condensation domain-containing protein</fullName>
    </recommendedName>
</protein>
<name>A0A6N8FBF3_9GAMM</name>
<dbReference type="PANTHER" id="PTHR45527:SF1">
    <property type="entry name" value="FATTY ACID SYNTHASE"/>
    <property type="match status" value="1"/>
</dbReference>
<dbReference type="InterPro" id="IPR001242">
    <property type="entry name" value="Condensation_dom"/>
</dbReference>
<organism evidence="2 3">
    <name type="scientific">Psychrosphaera haliotis</name>
    <dbReference type="NCBI Taxonomy" id="555083"/>
    <lineage>
        <taxon>Bacteria</taxon>
        <taxon>Pseudomonadati</taxon>
        <taxon>Pseudomonadota</taxon>
        <taxon>Gammaproteobacteria</taxon>
        <taxon>Alteromonadales</taxon>
        <taxon>Pseudoalteromonadaceae</taxon>
        <taxon>Psychrosphaera</taxon>
    </lineage>
</organism>
<sequence>MTSIPLSVPQKEIWTEWLAWSDPQHLNIGGYAELKGAIDQSSLQQSLELLVSENEALRLIPNISGYQQLLQSYLPKFEYVDLTSNSNPEQACMDWQQKWMSCEFDLRTDAPVRYALLKKAKDEYYLVIQAMHTAMDGWSLSITPRKWADCYQRVLSNNVQLSPNKIDYLQFVKDSNEYLEGRIFQSDEAYWKESFSALPDPLFFERYGQPSNKTGELAKAYISKHHIQSYLGDAISRFAKLNQSTPFQIYIALIAIYFLKHRTYQSSPLAFQI</sequence>
<proteinExistence type="predicted"/>
<keyword evidence="3" id="KW-1185">Reference proteome</keyword>
<dbReference type="AlphaFoldDB" id="A0A6N8FBF3"/>
<reference evidence="2 3" key="1">
    <citation type="submission" date="2019-11" db="EMBL/GenBank/DDBJ databases">
        <title>P. haliotis isolates from Z. marina roots.</title>
        <authorList>
            <person name="Cohen M."/>
            <person name="Jospin G."/>
            <person name="Eisen J.A."/>
            <person name="Coil D.A."/>
        </authorList>
    </citation>
    <scope>NUCLEOTIDE SEQUENCE [LARGE SCALE GENOMIC DNA]</scope>
    <source>
        <strain evidence="2 3">UCD-MCMsp1aY</strain>
    </source>
</reference>
<dbReference type="PANTHER" id="PTHR45527">
    <property type="entry name" value="NONRIBOSOMAL PEPTIDE SYNTHETASE"/>
    <property type="match status" value="1"/>
</dbReference>